<sequence>MAPVFDSLARAQQLSLADAARMLAASGVPVFPCVPGEKRPLTRRGFHDASTQPEQVSAWWRRWPAANLAIPTGPASGIEVVDVDISSTGSEFPAFRRARGEGLVDGWAALVRTPSGGLHAYFPADESREQASWQAPTAHIDFRGSGGYILAPPSRVTQSDGQLRPYELRSTGLVEPGPVDAGRLRNFLDPRPSVPRGKGTSHTRSLDVQRLGRWVAALGEGERNRGLFWAACRLAEQHTPVADTLAVLGPAAEHAGLGAREIATTIRSAYRASQPAPREPAGSDPALLLRSAPRQSLGRVIA</sequence>
<reference evidence="3 4" key="1">
    <citation type="submission" date="2015-01" db="EMBL/GenBank/DDBJ databases">
        <title>Draft genome sequence of Leucobacter komagatae strain VKM ST2845.</title>
        <authorList>
            <person name="Karlyshev A.V."/>
            <person name="Kudryashova E.B."/>
        </authorList>
    </citation>
    <scope>NUCLEOTIDE SEQUENCE [LARGE SCALE GENOMIC DNA]</scope>
    <source>
        <strain evidence="3 4">VKM ST2845</strain>
    </source>
</reference>
<dbReference type="SMART" id="SM00943">
    <property type="entry name" value="Prim-Pol"/>
    <property type="match status" value="1"/>
</dbReference>
<evidence type="ECO:0000259" key="1">
    <source>
        <dbReference type="SMART" id="SM00942"/>
    </source>
</evidence>
<name>A0A0D0H788_9MICO</name>
<dbReference type="Pfam" id="PF09250">
    <property type="entry name" value="Prim-Pol"/>
    <property type="match status" value="1"/>
</dbReference>
<keyword evidence="4" id="KW-1185">Reference proteome</keyword>
<dbReference type="InterPro" id="IPR014820">
    <property type="entry name" value="PriCT_1"/>
</dbReference>
<evidence type="ECO:0000313" key="3">
    <source>
        <dbReference type="EMBL" id="KIP53000.1"/>
    </source>
</evidence>
<gene>
    <name evidence="3" type="ORF">SD72_05760</name>
</gene>
<feature type="domain" description="DNA primase/polymerase bifunctional N-terminal" evidence="2">
    <location>
        <begin position="20"/>
        <end position="181"/>
    </location>
</feature>
<organism evidence="3 4">
    <name type="scientific">Leucobacter komagatae</name>
    <dbReference type="NCBI Taxonomy" id="55969"/>
    <lineage>
        <taxon>Bacteria</taxon>
        <taxon>Bacillati</taxon>
        <taxon>Actinomycetota</taxon>
        <taxon>Actinomycetes</taxon>
        <taxon>Micrococcales</taxon>
        <taxon>Microbacteriaceae</taxon>
        <taxon>Leucobacter</taxon>
    </lineage>
</organism>
<feature type="domain" description="Primase C-terminal 1" evidence="1">
    <location>
        <begin position="212"/>
        <end position="275"/>
    </location>
</feature>
<dbReference type="SUPFAM" id="SSF56747">
    <property type="entry name" value="Prim-pol domain"/>
    <property type="match status" value="1"/>
</dbReference>
<dbReference type="AlphaFoldDB" id="A0A0D0H788"/>
<proteinExistence type="predicted"/>
<comment type="caution">
    <text evidence="3">The sequence shown here is derived from an EMBL/GenBank/DDBJ whole genome shotgun (WGS) entry which is preliminary data.</text>
</comment>
<protein>
    <submittedName>
        <fullName evidence="3">DNA primase</fullName>
    </submittedName>
</protein>
<dbReference type="RefSeq" id="WP_042543484.1">
    <property type="nucleotide sequence ID" value="NZ_JXSQ01000005.1"/>
</dbReference>
<dbReference type="InterPro" id="IPR015330">
    <property type="entry name" value="DNA_primase/pol_bifunc_N"/>
</dbReference>
<evidence type="ECO:0000313" key="4">
    <source>
        <dbReference type="Proteomes" id="UP000032120"/>
    </source>
</evidence>
<dbReference type="SMART" id="SM00942">
    <property type="entry name" value="PriCT_1"/>
    <property type="match status" value="1"/>
</dbReference>
<dbReference type="Proteomes" id="UP000032120">
    <property type="component" value="Unassembled WGS sequence"/>
</dbReference>
<dbReference type="CDD" id="cd04859">
    <property type="entry name" value="Prim_Pol"/>
    <property type="match status" value="1"/>
</dbReference>
<dbReference type="EMBL" id="JXSQ01000005">
    <property type="protein sequence ID" value="KIP53000.1"/>
    <property type="molecule type" value="Genomic_DNA"/>
</dbReference>
<evidence type="ECO:0000259" key="2">
    <source>
        <dbReference type="SMART" id="SM00943"/>
    </source>
</evidence>
<dbReference type="OrthoDB" id="3218228at2"/>
<accession>A0A0D0H788</accession>